<dbReference type="OrthoDB" id="1029639at2759"/>
<accession>A0A812LNF6</accession>
<evidence type="ECO:0000313" key="3">
    <source>
        <dbReference type="EMBL" id="CAE7244077.1"/>
    </source>
</evidence>
<dbReference type="AlphaFoldDB" id="A0A812LNF6"/>
<proteinExistence type="predicted"/>
<comment type="caution">
    <text evidence="3">The sequence shown here is derived from an EMBL/GenBank/DDBJ whole genome shotgun (WGS) entry which is preliminary data.</text>
</comment>
<dbReference type="Gene3D" id="2.60.40.150">
    <property type="entry name" value="C2 domain"/>
    <property type="match status" value="1"/>
</dbReference>
<evidence type="ECO:0000313" key="4">
    <source>
        <dbReference type="Proteomes" id="UP000649617"/>
    </source>
</evidence>
<feature type="non-terminal residue" evidence="3">
    <location>
        <position position="1"/>
    </location>
</feature>
<keyword evidence="4" id="KW-1185">Reference proteome</keyword>
<dbReference type="InterPro" id="IPR035892">
    <property type="entry name" value="C2_domain_sf"/>
</dbReference>
<gene>
    <name evidence="3" type="primary">PLA2G4D</name>
    <name evidence="3" type="ORF">SPIL2461_LOCUS4385</name>
</gene>
<dbReference type="SUPFAM" id="SSF49562">
    <property type="entry name" value="C2 domain (Calcium/lipid-binding domain, CaLB)"/>
    <property type="match status" value="1"/>
</dbReference>
<dbReference type="EMBL" id="CAJNIZ010005725">
    <property type="protein sequence ID" value="CAE7244077.1"/>
    <property type="molecule type" value="Genomic_DNA"/>
</dbReference>
<name>A0A812LNF6_SYMPI</name>
<dbReference type="PROSITE" id="PS50004">
    <property type="entry name" value="C2"/>
    <property type="match status" value="1"/>
</dbReference>
<organism evidence="3 4">
    <name type="scientific">Symbiodinium pilosum</name>
    <name type="common">Dinoflagellate</name>
    <dbReference type="NCBI Taxonomy" id="2952"/>
    <lineage>
        <taxon>Eukaryota</taxon>
        <taxon>Sar</taxon>
        <taxon>Alveolata</taxon>
        <taxon>Dinophyceae</taxon>
        <taxon>Suessiales</taxon>
        <taxon>Symbiodiniaceae</taxon>
        <taxon>Symbiodinium</taxon>
    </lineage>
</organism>
<reference evidence="3" key="1">
    <citation type="submission" date="2021-02" db="EMBL/GenBank/DDBJ databases">
        <authorList>
            <person name="Dougan E. K."/>
            <person name="Rhodes N."/>
            <person name="Thang M."/>
            <person name="Chan C."/>
        </authorList>
    </citation>
    <scope>NUCLEOTIDE SEQUENCE</scope>
</reference>
<dbReference type="Proteomes" id="UP000649617">
    <property type="component" value="Unassembled WGS sequence"/>
</dbReference>
<evidence type="ECO:0000259" key="2">
    <source>
        <dbReference type="PROSITE" id="PS50004"/>
    </source>
</evidence>
<dbReference type="Pfam" id="PF00168">
    <property type="entry name" value="C2"/>
    <property type="match status" value="1"/>
</dbReference>
<protein>
    <submittedName>
        <fullName evidence="3">PLA2G4D protein</fullName>
    </submittedName>
</protein>
<feature type="region of interest" description="Disordered" evidence="1">
    <location>
        <begin position="1"/>
        <end position="38"/>
    </location>
</feature>
<feature type="domain" description="C2" evidence="2">
    <location>
        <begin position="63"/>
        <end position="165"/>
    </location>
</feature>
<dbReference type="InterPro" id="IPR000008">
    <property type="entry name" value="C2_dom"/>
</dbReference>
<dbReference type="CDD" id="cd00030">
    <property type="entry name" value="C2"/>
    <property type="match status" value="1"/>
</dbReference>
<evidence type="ECO:0000256" key="1">
    <source>
        <dbReference type="SAM" id="MobiDB-lite"/>
    </source>
</evidence>
<sequence>PAPLPSAARPPNAPSHVPVQRTHVPQASAKNAKPGLGAPGHIYDFVGGGLHLGQDTLAVSPDKDAERQLSRRASDQKGLVRHSLEVEITSSRGLRNADWVPLVGGTSDPYCLCQVQGAGKTKYQTKTVDNCTEPVWKESFSVDDFYEGDVLLFKVSQQNEKKRKK</sequence>